<evidence type="ECO:0000313" key="1">
    <source>
        <dbReference type="EMBL" id="MCY6958369.1"/>
    </source>
</evidence>
<proteinExistence type="predicted"/>
<keyword evidence="2" id="KW-1185">Reference proteome</keyword>
<dbReference type="Proteomes" id="UP001144612">
    <property type="component" value="Unassembled WGS sequence"/>
</dbReference>
<accession>A0ABT4DBF7</accession>
<evidence type="ECO:0008006" key="3">
    <source>
        <dbReference type="Google" id="ProtNLM"/>
    </source>
</evidence>
<reference evidence="1" key="1">
    <citation type="submission" date="2022-12" db="EMBL/GenBank/DDBJ databases">
        <title>Clostridium sp. nov., isolated from industrial wastewater.</title>
        <authorList>
            <person name="Jiayan W."/>
        </authorList>
    </citation>
    <scope>NUCLEOTIDE SEQUENCE</scope>
    <source>
        <strain evidence="1">ZC22-4</strain>
    </source>
</reference>
<dbReference type="EMBL" id="JAPQFJ010000005">
    <property type="protein sequence ID" value="MCY6958369.1"/>
    <property type="molecule type" value="Genomic_DNA"/>
</dbReference>
<sequence length="399" mass="47582">MPKLTITLKQHTPLIHFQGSQKGATIRATEFKPKLDKFLKENVFKGGFEEYKQYLIGYNDTRKEEDFEEKEAFDYKLRIITDISKIRKLDIKGHIKSLYFANMGSQNKGKEKDEIISVFTDDDVVLEFFTLHEKLKDKINENIEFFLSINNFGTRQSKGFGSFYVKNPKNKINKSIEKACMCNGINKYLFIQYNKEKYLDIMKDISIIYPLMKSGWNFPKRPNNSYRKGFLFKYMLNRNIGNEKRFIKENFFKINDRVENDGKPKKYVRAMLGICDGIEFRDNVRKGKIRYVSDIDRFQSPILFKIIENKLFIVPKKIPEEMFNKRFEFSNTYLCRGVMKTDKKIIYTPRCDQFNLEDFLCEFAEYFNNRLEKAKVHNFFEDKLNIAKTREIQIRQVVK</sequence>
<organism evidence="1 2">
    <name type="scientific">Clostridium brassicae</name>
    <dbReference type="NCBI Taxonomy" id="2999072"/>
    <lineage>
        <taxon>Bacteria</taxon>
        <taxon>Bacillati</taxon>
        <taxon>Bacillota</taxon>
        <taxon>Clostridia</taxon>
        <taxon>Eubacteriales</taxon>
        <taxon>Clostridiaceae</taxon>
        <taxon>Clostridium</taxon>
    </lineage>
</organism>
<dbReference type="RefSeq" id="WP_268060782.1">
    <property type="nucleotide sequence ID" value="NZ_JAPQFJ010000005.1"/>
</dbReference>
<evidence type="ECO:0000313" key="2">
    <source>
        <dbReference type="Proteomes" id="UP001144612"/>
    </source>
</evidence>
<comment type="caution">
    <text evidence="1">The sequence shown here is derived from an EMBL/GenBank/DDBJ whole genome shotgun (WGS) entry which is preliminary data.</text>
</comment>
<protein>
    <recommendedName>
        <fullName evidence="3">CRISPR-associated protein</fullName>
    </recommendedName>
</protein>
<name>A0ABT4DBF7_9CLOT</name>
<gene>
    <name evidence="1" type="ORF">OW729_07110</name>
</gene>